<protein>
    <submittedName>
        <fullName evidence="2">Uncharacterized protein</fullName>
    </submittedName>
</protein>
<evidence type="ECO:0000313" key="2">
    <source>
        <dbReference type="EMBL" id="SDJ26015.1"/>
    </source>
</evidence>
<evidence type="ECO:0000313" key="3">
    <source>
        <dbReference type="Proteomes" id="UP000183255"/>
    </source>
</evidence>
<accession>A0A1G8SB79</accession>
<name>A0A1G8SB79_9CLOT</name>
<feature type="coiled-coil region" evidence="1">
    <location>
        <begin position="139"/>
        <end position="244"/>
    </location>
</feature>
<dbReference type="Proteomes" id="UP000183255">
    <property type="component" value="Unassembled WGS sequence"/>
</dbReference>
<sequence length="460" mass="54396">MKLKEYPVTTEELIAWKAHLKKKTKEELVEFILIKVMGNPKFSKEAYYRLFPELMTTEEYFAAYLTYMEEERTEDAPSLSDMIYFTEDLMEKAEEEVSLLVQCKVYTAIIFILNDILMDGIERDQIMEDLLNTLMDECLTFLEEEMEEKTGDMSAAEIMEVKDYLTFMQRRYKPVDRENRMRQAIKTLTDLTRDRTKINEEGGYVRGAAYYAGLDERKAQYDALRKEKDETERKKEEAVKKELNAYIIALCNLYGMVHKKKVMDIYNMQNTEKITLKDVENLQENLPKEVDEAWIDVHQGYFVSSSILEHREFLYYIREKGSKPYYIPEKEELLKYVDGFYFEKTKEYHQVVQGLKKCFGIDQEKAEDVAEDLVAICQFDSSTQRIFGRFEELGLVLRDEKDIKKMGKLIMNLMNHTRIWENNGHTPEEIFTMEEKNRLKPAPLLSTSYLTSDDKTGKKR</sequence>
<reference evidence="2 3" key="1">
    <citation type="submission" date="2016-10" db="EMBL/GenBank/DDBJ databases">
        <authorList>
            <person name="de Groot N.N."/>
        </authorList>
    </citation>
    <scope>NUCLEOTIDE SEQUENCE [LARGE SCALE GENOMIC DNA]</scope>
    <source>
        <strain evidence="2 3">CGMCC 1.5058</strain>
    </source>
</reference>
<proteinExistence type="predicted"/>
<organism evidence="2 3">
    <name type="scientific">Proteiniclasticum ruminis</name>
    <dbReference type="NCBI Taxonomy" id="398199"/>
    <lineage>
        <taxon>Bacteria</taxon>
        <taxon>Bacillati</taxon>
        <taxon>Bacillota</taxon>
        <taxon>Clostridia</taxon>
        <taxon>Eubacteriales</taxon>
        <taxon>Clostridiaceae</taxon>
        <taxon>Proteiniclasticum</taxon>
    </lineage>
</organism>
<dbReference type="EMBL" id="FNDZ01000011">
    <property type="protein sequence ID" value="SDJ26015.1"/>
    <property type="molecule type" value="Genomic_DNA"/>
</dbReference>
<keyword evidence="1" id="KW-0175">Coiled coil</keyword>
<dbReference type="AlphaFoldDB" id="A0A1G8SB79"/>
<gene>
    <name evidence="2" type="ORF">SAMN05421804_11113</name>
</gene>
<evidence type="ECO:0000256" key="1">
    <source>
        <dbReference type="SAM" id="Coils"/>
    </source>
</evidence>
<dbReference type="RefSeq" id="WP_143004660.1">
    <property type="nucleotide sequence ID" value="NZ_FNDZ01000011.1"/>
</dbReference>